<dbReference type="PROSITE" id="PS50042">
    <property type="entry name" value="CNMP_BINDING_3"/>
    <property type="match status" value="1"/>
</dbReference>
<reference evidence="2" key="1">
    <citation type="submission" date="2020-02" db="EMBL/GenBank/DDBJ databases">
        <authorList>
            <person name="Meier V. D."/>
        </authorList>
    </citation>
    <scope>NUCLEOTIDE SEQUENCE</scope>
    <source>
        <strain evidence="2">AVDCRST_MAG89</strain>
    </source>
</reference>
<evidence type="ECO:0000313" key="2">
    <source>
        <dbReference type="EMBL" id="CAA9357962.1"/>
    </source>
</evidence>
<accession>A0A6J4MF17</accession>
<evidence type="ECO:0000259" key="1">
    <source>
        <dbReference type="PROSITE" id="PS50042"/>
    </source>
</evidence>
<feature type="non-terminal residue" evidence="2">
    <location>
        <position position="53"/>
    </location>
</feature>
<dbReference type="InterPro" id="IPR018490">
    <property type="entry name" value="cNMP-bd_dom_sf"/>
</dbReference>
<dbReference type="InterPro" id="IPR014710">
    <property type="entry name" value="RmlC-like_jellyroll"/>
</dbReference>
<feature type="domain" description="Cyclic nucleotide-binding" evidence="1">
    <location>
        <begin position="14"/>
        <end position="53"/>
    </location>
</feature>
<name>A0A6J4MF17_9BACT</name>
<gene>
    <name evidence="2" type="ORF">AVDCRST_MAG89-3557</name>
</gene>
<proteinExistence type="predicted"/>
<protein>
    <recommendedName>
        <fullName evidence="1">Cyclic nucleotide-binding domain-containing protein</fullName>
    </recommendedName>
</protein>
<dbReference type="Gene3D" id="2.60.120.10">
    <property type="entry name" value="Jelly Rolls"/>
    <property type="match status" value="1"/>
</dbReference>
<dbReference type="EMBL" id="CADCTV010000741">
    <property type="protein sequence ID" value="CAA9357962.1"/>
    <property type="molecule type" value="Genomic_DNA"/>
</dbReference>
<dbReference type="SUPFAM" id="SSF51206">
    <property type="entry name" value="cAMP-binding domain-like"/>
    <property type="match status" value="1"/>
</dbReference>
<dbReference type="InterPro" id="IPR000595">
    <property type="entry name" value="cNMP-bd_dom"/>
</dbReference>
<dbReference type="AlphaFoldDB" id="A0A6J4MF17"/>
<sequence length="53" mass="5618">MTIPSDHGFSTNKLFRGVSAEVLDLAVGIPEIVEIEAGALIFGEGDPPDCLYL</sequence>
<organism evidence="2">
    <name type="scientific">uncultured Gemmatimonadota bacterium</name>
    <dbReference type="NCBI Taxonomy" id="203437"/>
    <lineage>
        <taxon>Bacteria</taxon>
        <taxon>Pseudomonadati</taxon>
        <taxon>Gemmatimonadota</taxon>
        <taxon>environmental samples</taxon>
    </lineage>
</organism>